<dbReference type="Proteomes" id="UP000438182">
    <property type="component" value="Unassembled WGS sequence"/>
</dbReference>
<name>A0A6I4NY34_9MICO</name>
<keyword evidence="3" id="KW-1185">Reference proteome</keyword>
<comment type="caution">
    <text evidence="2">The sequence shown here is derived from an EMBL/GenBank/DDBJ whole genome shotgun (WGS) entry which is preliminary data.</text>
</comment>
<gene>
    <name evidence="2" type="ORF">GB864_12070</name>
</gene>
<dbReference type="InterPro" id="IPR025447">
    <property type="entry name" value="DUF4192"/>
</dbReference>
<evidence type="ECO:0000313" key="3">
    <source>
        <dbReference type="Proteomes" id="UP000438182"/>
    </source>
</evidence>
<evidence type="ECO:0000256" key="1">
    <source>
        <dbReference type="SAM" id="MobiDB-lite"/>
    </source>
</evidence>
<proteinExistence type="predicted"/>
<dbReference type="EMBL" id="WSTA01000054">
    <property type="protein sequence ID" value="MWB99280.1"/>
    <property type="molecule type" value="Genomic_DNA"/>
</dbReference>
<feature type="region of interest" description="Disordered" evidence="1">
    <location>
        <begin position="128"/>
        <end position="155"/>
    </location>
</feature>
<dbReference type="AlphaFoldDB" id="A0A6I4NY34"/>
<sequence>MTELITATSPAQLLAVVPALVGLEPTDSLVVVGFRGRRTFAAYRYPLPRPSRTGERDALVAAAVGTACRIPDLDAVALVCYSPRRFGGRAMPDRATAQAAAVAFERAGFRVLDSFVVVADGWGAIDDPDLPAGGRPRAELESGARTPNSDADMRVPARDPQAAARLAGRLRTIERDPERVRDVDPVGVLEELLRGADPRASAADAAALVALLGIPSIRDALLLQCAFGGAAAEESLAADERFRREAAARGLSFDELTAEHLDAGVPSAQTALLLGRSTAPPESERVRLAMRVVGTLVADAPRRYRPPLLTMLGWLAWALGRGSAAGAHLDRALSIDPHAGLARLLQTWIGSGAMPEWVFGTLPRAE</sequence>
<organism evidence="2 3">
    <name type="scientific">Agromyces seonyuensis</name>
    <dbReference type="NCBI Taxonomy" id="2662446"/>
    <lineage>
        <taxon>Bacteria</taxon>
        <taxon>Bacillati</taxon>
        <taxon>Actinomycetota</taxon>
        <taxon>Actinomycetes</taxon>
        <taxon>Micrococcales</taxon>
        <taxon>Microbacteriaceae</taxon>
        <taxon>Agromyces</taxon>
    </lineage>
</organism>
<accession>A0A6I4NY34</accession>
<evidence type="ECO:0000313" key="2">
    <source>
        <dbReference type="EMBL" id="MWB99280.1"/>
    </source>
</evidence>
<dbReference type="RefSeq" id="WP_160425388.1">
    <property type="nucleotide sequence ID" value="NZ_WSTA01000054.1"/>
</dbReference>
<reference evidence="2 3" key="1">
    <citation type="submission" date="2019-12" db="EMBL/GenBank/DDBJ databases">
        <authorList>
            <person name="Kim Y.S."/>
        </authorList>
    </citation>
    <scope>NUCLEOTIDE SEQUENCE [LARGE SCALE GENOMIC DNA]</scope>
    <source>
        <strain evidence="2 3">MMS17-SY077</strain>
    </source>
</reference>
<protein>
    <submittedName>
        <fullName evidence="2">DUF4192 family protein</fullName>
    </submittedName>
</protein>
<dbReference type="Pfam" id="PF13830">
    <property type="entry name" value="DUF4192"/>
    <property type="match status" value="2"/>
</dbReference>